<evidence type="ECO:0000256" key="1">
    <source>
        <dbReference type="ARBA" id="ARBA00000085"/>
    </source>
</evidence>
<proteinExistence type="predicted"/>
<comment type="catalytic activity">
    <reaction evidence="1">
        <text>ATP + protein L-histidine = ADP + protein N-phospho-L-histidine.</text>
        <dbReference type="EC" id="2.7.13.3"/>
    </reaction>
</comment>
<name>A0A545TKV7_9PROT</name>
<keyword evidence="4" id="KW-0547">Nucleotide-binding</keyword>
<dbReference type="PRINTS" id="PR00344">
    <property type="entry name" value="BCTRLSENSOR"/>
</dbReference>
<evidence type="ECO:0000256" key="7">
    <source>
        <dbReference type="ARBA" id="ARBA00023012"/>
    </source>
</evidence>
<dbReference type="GO" id="GO:0000160">
    <property type="term" value="P:phosphorelay signal transduction system"/>
    <property type="evidence" value="ECO:0007669"/>
    <property type="project" value="UniProtKB-KW"/>
</dbReference>
<dbReference type="AlphaFoldDB" id="A0A545TKV7"/>
<dbReference type="Proteomes" id="UP000315252">
    <property type="component" value="Unassembled WGS sequence"/>
</dbReference>
<evidence type="ECO:0000259" key="10">
    <source>
        <dbReference type="PROSITE" id="PS50109"/>
    </source>
</evidence>
<evidence type="ECO:0000256" key="9">
    <source>
        <dbReference type="SAM" id="Phobius"/>
    </source>
</evidence>
<keyword evidence="6" id="KW-0067">ATP-binding</keyword>
<dbReference type="InterPro" id="IPR003594">
    <property type="entry name" value="HATPase_dom"/>
</dbReference>
<dbReference type="GO" id="GO:0004673">
    <property type="term" value="F:protein histidine kinase activity"/>
    <property type="evidence" value="ECO:0007669"/>
    <property type="project" value="UniProtKB-EC"/>
</dbReference>
<evidence type="ECO:0000256" key="5">
    <source>
        <dbReference type="ARBA" id="ARBA00022777"/>
    </source>
</evidence>
<organism evidence="11 12">
    <name type="scientific">Denitrobaculum tricleocarpae</name>
    <dbReference type="NCBI Taxonomy" id="2591009"/>
    <lineage>
        <taxon>Bacteria</taxon>
        <taxon>Pseudomonadati</taxon>
        <taxon>Pseudomonadota</taxon>
        <taxon>Alphaproteobacteria</taxon>
        <taxon>Rhodospirillales</taxon>
        <taxon>Rhodospirillaceae</taxon>
        <taxon>Denitrobaculum</taxon>
    </lineage>
</organism>
<keyword evidence="9" id="KW-1133">Transmembrane helix</keyword>
<keyword evidence="7" id="KW-0902">Two-component regulatory system</keyword>
<dbReference type="EC" id="2.7.13.3" evidence="2"/>
<dbReference type="PANTHER" id="PTHR43065">
    <property type="entry name" value="SENSOR HISTIDINE KINASE"/>
    <property type="match status" value="1"/>
</dbReference>
<keyword evidence="9" id="KW-0812">Transmembrane</keyword>
<evidence type="ECO:0000256" key="8">
    <source>
        <dbReference type="SAM" id="Coils"/>
    </source>
</evidence>
<dbReference type="SUPFAM" id="SSF55874">
    <property type="entry name" value="ATPase domain of HSP90 chaperone/DNA topoisomerase II/histidine kinase"/>
    <property type="match status" value="1"/>
</dbReference>
<dbReference type="Gene3D" id="3.30.565.10">
    <property type="entry name" value="Histidine kinase-like ATPase, C-terminal domain"/>
    <property type="match status" value="1"/>
</dbReference>
<dbReference type="InterPro" id="IPR004358">
    <property type="entry name" value="Sig_transdc_His_kin-like_C"/>
</dbReference>
<protein>
    <recommendedName>
        <fullName evidence="2">histidine kinase</fullName>
        <ecNumber evidence="2">2.7.13.3</ecNumber>
    </recommendedName>
</protein>
<reference evidence="11 12" key="1">
    <citation type="submission" date="2019-06" db="EMBL/GenBank/DDBJ databases">
        <title>Whole genome sequence for Rhodospirillaceae sp. R148.</title>
        <authorList>
            <person name="Wang G."/>
        </authorList>
    </citation>
    <scope>NUCLEOTIDE SEQUENCE [LARGE SCALE GENOMIC DNA]</scope>
    <source>
        <strain evidence="11 12">R148</strain>
    </source>
</reference>
<evidence type="ECO:0000256" key="2">
    <source>
        <dbReference type="ARBA" id="ARBA00012438"/>
    </source>
</evidence>
<feature type="domain" description="Histidine kinase" evidence="10">
    <location>
        <begin position="288"/>
        <end position="541"/>
    </location>
</feature>
<evidence type="ECO:0000313" key="12">
    <source>
        <dbReference type="Proteomes" id="UP000315252"/>
    </source>
</evidence>
<dbReference type="EMBL" id="VHSH01000007">
    <property type="protein sequence ID" value="TQV77854.1"/>
    <property type="molecule type" value="Genomic_DNA"/>
</dbReference>
<dbReference type="Gene3D" id="1.10.287.130">
    <property type="match status" value="1"/>
</dbReference>
<accession>A0A545TKV7</accession>
<dbReference type="OrthoDB" id="226486at2"/>
<dbReference type="PROSITE" id="PS50109">
    <property type="entry name" value="HIS_KIN"/>
    <property type="match status" value="1"/>
</dbReference>
<dbReference type="InterPro" id="IPR036890">
    <property type="entry name" value="HATPase_C_sf"/>
</dbReference>
<keyword evidence="8" id="KW-0175">Coiled coil</keyword>
<keyword evidence="12" id="KW-1185">Reference proteome</keyword>
<keyword evidence="9" id="KW-0472">Membrane</keyword>
<dbReference type="GO" id="GO:0005524">
    <property type="term" value="F:ATP binding"/>
    <property type="evidence" value="ECO:0007669"/>
    <property type="project" value="UniProtKB-KW"/>
</dbReference>
<evidence type="ECO:0000256" key="4">
    <source>
        <dbReference type="ARBA" id="ARBA00022741"/>
    </source>
</evidence>
<dbReference type="PANTHER" id="PTHR43065:SF46">
    <property type="entry name" value="C4-DICARBOXYLATE TRANSPORT SENSOR PROTEIN DCTB"/>
    <property type="match status" value="1"/>
</dbReference>
<dbReference type="InterPro" id="IPR005467">
    <property type="entry name" value="His_kinase_dom"/>
</dbReference>
<feature type="transmembrane region" description="Helical" evidence="9">
    <location>
        <begin position="34"/>
        <end position="54"/>
    </location>
</feature>
<comment type="caution">
    <text evidence="11">The sequence shown here is derived from an EMBL/GenBank/DDBJ whole genome shotgun (WGS) entry which is preliminary data.</text>
</comment>
<evidence type="ECO:0000256" key="3">
    <source>
        <dbReference type="ARBA" id="ARBA00022679"/>
    </source>
</evidence>
<feature type="transmembrane region" description="Helical" evidence="9">
    <location>
        <begin position="167"/>
        <end position="191"/>
    </location>
</feature>
<feature type="coiled-coil region" evidence="8">
    <location>
        <begin position="412"/>
        <end position="439"/>
    </location>
</feature>
<keyword evidence="5" id="KW-0418">Kinase</keyword>
<evidence type="ECO:0000313" key="11">
    <source>
        <dbReference type="EMBL" id="TQV77854.1"/>
    </source>
</evidence>
<dbReference type="SMART" id="SM00387">
    <property type="entry name" value="HATPase_c"/>
    <property type="match status" value="1"/>
</dbReference>
<evidence type="ECO:0000256" key="6">
    <source>
        <dbReference type="ARBA" id="ARBA00022840"/>
    </source>
</evidence>
<gene>
    <name evidence="11" type="ORF">FKG95_20085</name>
</gene>
<keyword evidence="3" id="KW-0808">Transferase</keyword>
<dbReference type="Pfam" id="PF02518">
    <property type="entry name" value="HATPase_c"/>
    <property type="match status" value="1"/>
</dbReference>
<dbReference type="RefSeq" id="WP_142898197.1">
    <property type="nucleotide sequence ID" value="NZ_ML660058.1"/>
</dbReference>
<sequence>MTFINVAAEPGNECQKSQGWLGKLDVGRSLMAKFILFSAPVILLCNAFFLYLYADFRREAMQDELAVEMAALAVRTSQSLKAPLRSGDAELGRSLLGGLAGHPDVICGEVFDAGGQKLFAWPGLGCGQIQERGTAFERPIKDRRQNIGSLTIEYRQSLLEEKLFADLLYIVAALAFSGMIAVVFTSIVHWFTIGRPLGRLLSALNKTAQAGARGSVKWRSRDQLGIVIKAYNRMSETEARRKAQLRAANDELKVEIAERLQAEKSLKETQAQLIQASKMEALGTLAGGIAHEINTPIQYIGDNLRFLSEGFGDLRDLIGSYETVIAKVEQTDSVAAVLAELEKQKEISDADYLFEEAAVAAQQSLDGVGQVSQIVTAMKEFSHPRAKETGPVALNAIIERATAICRGEWRQAATLELDLEESLSDIQGLESELNQVILNLVVNASHAIADTGRTDGRIDVISRATDNGIRLEVRDNGNGIPDEVQARIFDPFFTTKEVGKGSGQGLAICHDIIFNKHGGKIYSETESGAGTRFIVELPGGAGTGDGNHATTRAA</sequence>